<sequence>MKVVEQIDSKILRFANEAINLTNIENENANMPEGVFTAKLTRMSSEVAKEYAKQYLLPEKHLKMHEEGWIYIHDFSSYAVGMQNCMFIDIGEILSKAIHTTNGTMRSPKSIRAALQVTAVVLQCQSNAQFGGIAINAFDFHMGKFIKMSFEKHQKTALNYSISNPDNYAWEQTEEETYQACEAFLHNLNHLESRAGNQLPFVSINYGCDTSKEGQLFIKCLLKATLEGIGEKKTTPIFPIQIWQYREENGGIVNEELFALANECSIKRVYPNYVNTHKEIYDVVDKNGKIDPDLIPATMGCRTRLGKNQHGSNGKSGRGNLSPVTMNLPKYAIETGNWEDFRALVKEMAYTGIDMMEVRLRWQRKQLMGAAPFMYKNGIWKHNKPYDEMTKIGDILYSGTLALGFIGVAEAALLLFGKHHGESKQVQDNMLGLIKELSELCEVESERRRLNISLYATPAESLCHRFAKQLQEQYGRVKGIFDKEFITNSFHIPVWHNISYVDKIALEAPYHNYCTGGSITYVELRSEIIKTPHLYKDLIRGAMNEGVYYFATNIQKDRCLACDHEGVFADLKCDNCASQDIITLRRVTGYITGAYHKVFNNGKKDEVRSRVKHY</sequence>
<dbReference type="GO" id="GO:0009265">
    <property type="term" value="P:2'-deoxyribonucleotide biosynthetic process"/>
    <property type="evidence" value="ECO:0007669"/>
    <property type="project" value="TreeGrafter"/>
</dbReference>
<dbReference type="GO" id="GO:0004748">
    <property type="term" value="F:ribonucleoside-diphosphate reductase activity, thioredoxin disulfide as acceptor"/>
    <property type="evidence" value="ECO:0007669"/>
    <property type="project" value="TreeGrafter"/>
</dbReference>
<dbReference type="NCBIfam" id="TIGR02487">
    <property type="entry name" value="NrdD"/>
    <property type="match status" value="1"/>
</dbReference>
<dbReference type="Pfam" id="PF13597">
    <property type="entry name" value="NRDD"/>
    <property type="match status" value="1"/>
</dbReference>
<accession>A0A3S9P289</accession>
<dbReference type="Proteomes" id="UP000267268">
    <property type="component" value="Chromosome 1"/>
</dbReference>
<protein>
    <submittedName>
        <fullName evidence="1">Anaerobic ribonucleoside-triphosphate reductase</fullName>
        <ecNumber evidence="1">1.17.4.2</ecNumber>
    </submittedName>
</protein>
<dbReference type="SUPFAM" id="SSF51998">
    <property type="entry name" value="PFL-like glycyl radical enzymes"/>
    <property type="match status" value="1"/>
</dbReference>
<keyword evidence="2" id="KW-1185">Reference proteome</keyword>
<name>A0A3S9P289_9BACT</name>
<evidence type="ECO:0000313" key="1">
    <source>
        <dbReference type="EMBL" id="AZQ62309.1"/>
    </source>
</evidence>
<dbReference type="InterPro" id="IPR012833">
    <property type="entry name" value="NrdD"/>
</dbReference>
<dbReference type="EC" id="1.17.4.2" evidence="1"/>
<proteinExistence type="predicted"/>
<dbReference type="KEGG" id="fll:EI427_08675"/>
<organism evidence="1 2">
    <name type="scientific">Flammeovirga pectinis</name>
    <dbReference type="NCBI Taxonomy" id="2494373"/>
    <lineage>
        <taxon>Bacteria</taxon>
        <taxon>Pseudomonadati</taxon>
        <taxon>Bacteroidota</taxon>
        <taxon>Cytophagia</taxon>
        <taxon>Cytophagales</taxon>
        <taxon>Flammeovirgaceae</taxon>
        <taxon>Flammeovirga</taxon>
    </lineage>
</organism>
<keyword evidence="1" id="KW-0560">Oxidoreductase</keyword>
<dbReference type="PANTHER" id="PTHR21075:SF0">
    <property type="entry name" value="ANAEROBIC RIBONUCLEOSIDE-TRIPHOSPHATE REDUCTASE"/>
    <property type="match status" value="1"/>
</dbReference>
<gene>
    <name evidence="1" type="primary">nrdD</name>
    <name evidence="1" type="ORF">EI427_08675</name>
</gene>
<dbReference type="AlphaFoldDB" id="A0A3S9P289"/>
<dbReference type="PANTHER" id="PTHR21075">
    <property type="entry name" value="ANAEROBIC RIBONUCLEOSIDE-TRIPHOSPHATE REDUCTASE"/>
    <property type="match status" value="1"/>
</dbReference>
<dbReference type="GO" id="GO:0006260">
    <property type="term" value="P:DNA replication"/>
    <property type="evidence" value="ECO:0007669"/>
    <property type="project" value="InterPro"/>
</dbReference>
<dbReference type="Gene3D" id="3.20.70.20">
    <property type="match status" value="1"/>
</dbReference>
<dbReference type="GO" id="GO:0008998">
    <property type="term" value="F:ribonucleoside-triphosphate reductase (thioredoxin) activity"/>
    <property type="evidence" value="ECO:0007669"/>
    <property type="project" value="UniProtKB-EC"/>
</dbReference>
<reference evidence="1 2" key="1">
    <citation type="submission" date="2018-12" db="EMBL/GenBank/DDBJ databases">
        <title>Flammeovirga pectinis sp. nov., isolated from the gut of the Korean scallop, Patinopecten yessoensis.</title>
        <authorList>
            <person name="Bae J.-W."/>
            <person name="Jeong Y.-S."/>
            <person name="Kang W."/>
        </authorList>
    </citation>
    <scope>NUCLEOTIDE SEQUENCE [LARGE SCALE GENOMIC DNA]</scope>
    <source>
        <strain evidence="1 2">L12M1</strain>
    </source>
</reference>
<dbReference type="GO" id="GO:0031250">
    <property type="term" value="C:anaerobic ribonucleoside-triphosphate reductase complex"/>
    <property type="evidence" value="ECO:0007669"/>
    <property type="project" value="TreeGrafter"/>
</dbReference>
<dbReference type="OrthoDB" id="9804622at2"/>
<evidence type="ECO:0000313" key="2">
    <source>
        <dbReference type="Proteomes" id="UP000267268"/>
    </source>
</evidence>
<dbReference type="EMBL" id="CP034562">
    <property type="protein sequence ID" value="AZQ62309.1"/>
    <property type="molecule type" value="Genomic_DNA"/>
</dbReference>